<evidence type="ECO:0000313" key="1">
    <source>
        <dbReference type="EMBL" id="WVN85829.1"/>
    </source>
</evidence>
<sequence>MSRPSINMIVPSAEFRISQKVSFEPRYSQPFTPEEASHLEVDALVAELLRLINSITQLYSTQDQLKDFLGSKDGEQDPEGQQAAQEAIRENDELIPRQSERIAIISVALINKVGGDMRVGPGCLKVEDVFARYQAYAVDEKRRRWWEDDVFMEEVGLHL</sequence>
<accession>A0A1E3I9B0</accession>
<name>A0A1E3I9B0_9TREE</name>
<reference evidence="1" key="1">
    <citation type="submission" date="2016-06" db="EMBL/GenBank/DDBJ databases">
        <authorList>
            <person name="Cuomo C."/>
            <person name="Litvintseva A."/>
            <person name="Heitman J."/>
            <person name="Chen Y."/>
            <person name="Sun S."/>
            <person name="Springer D."/>
            <person name="Dromer F."/>
            <person name="Young S."/>
            <person name="Zeng Q."/>
            <person name="Chapman S."/>
            <person name="Gujja S."/>
            <person name="Saif S."/>
            <person name="Birren B."/>
        </authorList>
    </citation>
    <scope>NUCLEOTIDE SEQUENCE</scope>
    <source>
        <strain evidence="1">CBS 7841</strain>
    </source>
</reference>
<reference evidence="1" key="3">
    <citation type="submission" date="2024-01" db="EMBL/GenBank/DDBJ databases">
        <authorList>
            <person name="Coelho M.A."/>
            <person name="David-Palma M."/>
            <person name="Shea T."/>
            <person name="Sun S."/>
            <person name="Cuomo C.A."/>
            <person name="Heitman J."/>
        </authorList>
    </citation>
    <scope>NUCLEOTIDE SEQUENCE</scope>
    <source>
        <strain evidence="1">CBS 7841</strain>
    </source>
</reference>
<dbReference type="Proteomes" id="UP000094043">
    <property type="component" value="Chromosome 1"/>
</dbReference>
<dbReference type="KEGG" id="cdep:91085195"/>
<organism evidence="1 2">
    <name type="scientific">Cryptococcus depauperatus CBS 7841</name>
    <dbReference type="NCBI Taxonomy" id="1295531"/>
    <lineage>
        <taxon>Eukaryota</taxon>
        <taxon>Fungi</taxon>
        <taxon>Dikarya</taxon>
        <taxon>Basidiomycota</taxon>
        <taxon>Agaricomycotina</taxon>
        <taxon>Tremellomycetes</taxon>
        <taxon>Tremellales</taxon>
        <taxon>Cryptococcaceae</taxon>
        <taxon>Cryptococcus</taxon>
    </lineage>
</organism>
<reference evidence="1" key="2">
    <citation type="journal article" date="2022" name="Elife">
        <title>Obligate sexual reproduction of a homothallic fungus closely related to the Cryptococcus pathogenic species complex.</title>
        <authorList>
            <person name="Passer A.R."/>
            <person name="Clancey S.A."/>
            <person name="Shea T."/>
            <person name="David-Palma M."/>
            <person name="Averette A.F."/>
            <person name="Boekhout T."/>
            <person name="Porcel B.M."/>
            <person name="Nowrousian M."/>
            <person name="Cuomo C.A."/>
            <person name="Sun S."/>
            <person name="Heitman J."/>
            <person name="Coelho M.A."/>
        </authorList>
    </citation>
    <scope>NUCLEOTIDE SEQUENCE</scope>
    <source>
        <strain evidence="1">CBS 7841</strain>
    </source>
</reference>
<keyword evidence="2" id="KW-1185">Reference proteome</keyword>
<gene>
    <name evidence="1" type="ORF">L203_100981</name>
</gene>
<proteinExistence type="predicted"/>
<dbReference type="VEuPathDB" id="FungiDB:L203_05182"/>
<dbReference type="OrthoDB" id="548474at2759"/>
<dbReference type="AlphaFoldDB" id="A0A1E3I9B0"/>
<evidence type="ECO:0000313" key="2">
    <source>
        <dbReference type="Proteomes" id="UP000094043"/>
    </source>
</evidence>
<dbReference type="GeneID" id="91085195"/>
<dbReference type="RefSeq" id="XP_066066529.1">
    <property type="nucleotide sequence ID" value="XM_066210432.1"/>
</dbReference>
<protein>
    <submittedName>
        <fullName evidence="1">Uncharacterized protein</fullName>
    </submittedName>
</protein>
<dbReference type="EMBL" id="CP143784">
    <property type="protein sequence ID" value="WVN85829.1"/>
    <property type="molecule type" value="Genomic_DNA"/>
</dbReference>